<dbReference type="AlphaFoldDB" id="A0A0F4R074"/>
<proteinExistence type="predicted"/>
<dbReference type="GO" id="GO:0016791">
    <property type="term" value="F:phosphatase activity"/>
    <property type="evidence" value="ECO:0007669"/>
    <property type="project" value="TreeGrafter"/>
</dbReference>
<dbReference type="InterPro" id="IPR050275">
    <property type="entry name" value="PGM_Phosphatase"/>
</dbReference>
<protein>
    <recommendedName>
        <fullName evidence="3">Histidine phosphatase family protein</fullName>
    </recommendedName>
</protein>
<evidence type="ECO:0008006" key="3">
    <source>
        <dbReference type="Google" id="ProtNLM"/>
    </source>
</evidence>
<dbReference type="PATRIC" id="fig|43658.5.peg.56"/>
<dbReference type="Proteomes" id="UP000033452">
    <property type="component" value="Unassembled WGS sequence"/>
</dbReference>
<accession>A0A0F4R074</accession>
<dbReference type="SUPFAM" id="SSF53254">
    <property type="entry name" value="Phosphoglycerate mutase-like"/>
    <property type="match status" value="1"/>
</dbReference>
<organism evidence="1 2">
    <name type="scientific">Pseudoalteromonas rubra</name>
    <dbReference type="NCBI Taxonomy" id="43658"/>
    <lineage>
        <taxon>Bacteria</taxon>
        <taxon>Pseudomonadati</taxon>
        <taxon>Pseudomonadota</taxon>
        <taxon>Gammaproteobacteria</taxon>
        <taxon>Alteromonadales</taxon>
        <taxon>Pseudoalteromonadaceae</taxon>
        <taxon>Pseudoalteromonas</taxon>
    </lineage>
</organism>
<dbReference type="CDD" id="cd07067">
    <property type="entry name" value="HP_PGM_like"/>
    <property type="match status" value="1"/>
</dbReference>
<dbReference type="Gene3D" id="3.40.50.1240">
    <property type="entry name" value="Phosphoglycerate mutase-like"/>
    <property type="match status" value="1"/>
</dbReference>
<dbReference type="PANTHER" id="PTHR48100:SF1">
    <property type="entry name" value="HISTIDINE PHOSPHATASE FAMILY PROTEIN-RELATED"/>
    <property type="match status" value="1"/>
</dbReference>
<keyword evidence="2" id="KW-1185">Reference proteome</keyword>
<gene>
    <name evidence="1" type="ORF">TW77_00280</name>
</gene>
<name>A0A0F4R074_9GAMM</name>
<dbReference type="SMART" id="SM00855">
    <property type="entry name" value="PGAM"/>
    <property type="match status" value="1"/>
</dbReference>
<dbReference type="InterPro" id="IPR013078">
    <property type="entry name" value="His_Pase_superF_clade-1"/>
</dbReference>
<dbReference type="GO" id="GO:0005737">
    <property type="term" value="C:cytoplasm"/>
    <property type="evidence" value="ECO:0007669"/>
    <property type="project" value="TreeGrafter"/>
</dbReference>
<evidence type="ECO:0000313" key="1">
    <source>
        <dbReference type="EMBL" id="KJZ13373.1"/>
    </source>
</evidence>
<dbReference type="EMBL" id="JXYA01000001">
    <property type="protein sequence ID" value="KJZ13373.1"/>
    <property type="molecule type" value="Genomic_DNA"/>
</dbReference>
<dbReference type="Pfam" id="PF00300">
    <property type="entry name" value="His_Phos_1"/>
    <property type="match status" value="1"/>
</dbReference>
<evidence type="ECO:0000313" key="2">
    <source>
        <dbReference type="Proteomes" id="UP000033452"/>
    </source>
</evidence>
<dbReference type="InterPro" id="IPR029033">
    <property type="entry name" value="His_PPase_superfam"/>
</dbReference>
<reference evidence="1 2" key="1">
    <citation type="journal article" date="2015" name="BMC Genomics">
        <title>Genome mining reveals unlocked bioactive potential of marine Gram-negative bacteria.</title>
        <authorList>
            <person name="Machado H."/>
            <person name="Sonnenschein E.C."/>
            <person name="Melchiorsen J."/>
            <person name="Gram L."/>
        </authorList>
    </citation>
    <scope>NUCLEOTIDE SEQUENCE [LARGE SCALE GENOMIC DNA]</scope>
    <source>
        <strain evidence="1 2">S2471</strain>
    </source>
</reference>
<sequence length="199" mass="22477">MQQTLYFIRHGEPLETGRLLGRTDMPASVSGNEQVFARLQVCDPIAQVISSPLQRCQTVARAFCESAGLPLQVDPRLSEMDFGDWDGQSYEALWQSTQSPGIGDFWQSPWQHTPPNGEQMSAFHLRLSDWWQEFTTTPSFQSTAIVTHAGVIKQLLAIWLGLPEGFDRHLSHLEIGYAKVIKVIVFFDDTGRAWPKVVF</sequence>
<dbReference type="PANTHER" id="PTHR48100">
    <property type="entry name" value="BROAD-SPECIFICITY PHOSPHATASE YOR283W-RELATED"/>
    <property type="match status" value="1"/>
</dbReference>
<comment type="caution">
    <text evidence="1">The sequence shown here is derived from an EMBL/GenBank/DDBJ whole genome shotgun (WGS) entry which is preliminary data.</text>
</comment>